<dbReference type="EMBL" id="AGJL01000083">
    <property type="protein sequence ID" value="EHP83655.1"/>
    <property type="molecule type" value="Genomic_DNA"/>
</dbReference>
<dbReference type="Proteomes" id="UP000003706">
    <property type="component" value="Unassembled WGS sequence"/>
</dbReference>
<sequence length="73" mass="8570">MLYHYIRICLRKSYIKEGTKKPIHIEITLSNEAGIFQIQEVLGKKIKWSGIKDYVSVYAKVIKEKPVFEEITL</sequence>
<proteinExistence type="predicted"/>
<organism evidence="1 2">
    <name type="scientific">Methanotorris formicicus Mc-S-70</name>
    <dbReference type="NCBI Taxonomy" id="647171"/>
    <lineage>
        <taxon>Archaea</taxon>
        <taxon>Methanobacteriati</taxon>
        <taxon>Methanobacteriota</taxon>
        <taxon>Methanomada group</taxon>
        <taxon>Methanococci</taxon>
        <taxon>Methanococcales</taxon>
        <taxon>Methanocaldococcaceae</taxon>
        <taxon>Methanotorris</taxon>
    </lineage>
</organism>
<accession>H1L1J9</accession>
<keyword evidence="2" id="KW-1185">Reference proteome</keyword>
<dbReference type="PANTHER" id="PTHR40517">
    <property type="entry name" value="METAL-DEPENDENT PHOSPHOHYDROLASE, HD SUPERFAMILY-RELATED"/>
    <property type="match status" value="1"/>
</dbReference>
<dbReference type="PATRIC" id="fig|647171.4.peg.1851"/>
<dbReference type="AlphaFoldDB" id="H1L1J9"/>
<dbReference type="PANTHER" id="PTHR40517:SF1">
    <property type="entry name" value="METAL-DEPENDENT PHOSPHOHYDROLASE, HD SUPERFAMILY-RELATED"/>
    <property type="match status" value="1"/>
</dbReference>
<evidence type="ECO:0000313" key="1">
    <source>
        <dbReference type="EMBL" id="EHP83655.1"/>
    </source>
</evidence>
<evidence type="ECO:0000313" key="2">
    <source>
        <dbReference type="Proteomes" id="UP000003706"/>
    </source>
</evidence>
<gene>
    <name evidence="1" type="ORF">MetfoDRAFT_1923</name>
</gene>
<dbReference type="GO" id="GO:0016787">
    <property type="term" value="F:hydrolase activity"/>
    <property type="evidence" value="ECO:0007669"/>
    <property type="project" value="UniProtKB-KW"/>
</dbReference>
<protein>
    <submittedName>
        <fullName evidence="1">Metal dependent phosphohydrolase</fullName>
    </submittedName>
</protein>
<name>H1L1J9_9EURY</name>
<keyword evidence="1" id="KW-0378">Hydrolase</keyword>
<dbReference type="STRING" id="647171.MetfoDRAFT_1923"/>
<dbReference type="InterPro" id="IPR039967">
    <property type="entry name" value="MJ1020-like"/>
</dbReference>
<reference evidence="1 2" key="1">
    <citation type="submission" date="2011-09" db="EMBL/GenBank/DDBJ databases">
        <title>The draft genome of Methanotorris formicicus Mc-S-70.</title>
        <authorList>
            <consortium name="US DOE Joint Genome Institute (JGI-PGF)"/>
            <person name="Lucas S."/>
            <person name="Han J."/>
            <person name="Lapidus A."/>
            <person name="Cheng J.-F."/>
            <person name="Goodwin L."/>
            <person name="Pitluck S."/>
            <person name="Peters L."/>
            <person name="Land M.L."/>
            <person name="Hauser L."/>
            <person name="Sieprawska-Lupa M."/>
            <person name="Takai K."/>
            <person name="Miyazaki J."/>
            <person name="Whitman W."/>
            <person name="Woyke T.J."/>
        </authorList>
    </citation>
    <scope>NUCLEOTIDE SEQUENCE [LARGE SCALE GENOMIC DNA]</scope>
    <source>
        <strain evidence="1 2">Mc-S-70</strain>
    </source>
</reference>
<comment type="caution">
    <text evidence="1">The sequence shown here is derived from an EMBL/GenBank/DDBJ whole genome shotgun (WGS) entry which is preliminary data.</text>
</comment>